<evidence type="ECO:0000313" key="2">
    <source>
        <dbReference type="Proteomes" id="UP000828390"/>
    </source>
</evidence>
<proteinExistence type="predicted"/>
<dbReference type="AlphaFoldDB" id="A0A9D3YV26"/>
<dbReference type="EMBL" id="JAIWYP010000015">
    <property type="protein sequence ID" value="KAH3704698.1"/>
    <property type="molecule type" value="Genomic_DNA"/>
</dbReference>
<dbReference type="Proteomes" id="UP000828390">
    <property type="component" value="Unassembled WGS sequence"/>
</dbReference>
<gene>
    <name evidence="1" type="ORF">DPMN_079760</name>
</gene>
<reference evidence="1" key="2">
    <citation type="submission" date="2020-11" db="EMBL/GenBank/DDBJ databases">
        <authorList>
            <person name="McCartney M.A."/>
            <person name="Auch B."/>
            <person name="Kono T."/>
            <person name="Mallez S."/>
            <person name="Becker A."/>
            <person name="Gohl D.M."/>
            <person name="Silverstein K.A.T."/>
            <person name="Koren S."/>
            <person name="Bechman K.B."/>
            <person name="Herman A."/>
            <person name="Abrahante J.E."/>
            <person name="Garbe J."/>
        </authorList>
    </citation>
    <scope>NUCLEOTIDE SEQUENCE</scope>
    <source>
        <strain evidence="1">Duluth1</strain>
        <tissue evidence="1">Whole animal</tissue>
    </source>
</reference>
<name>A0A9D3YV26_DREPO</name>
<protein>
    <submittedName>
        <fullName evidence="1">Uncharacterized protein</fullName>
    </submittedName>
</protein>
<sequence>MLFFQNKKFHQDRRLAGLMFLTHMHATSWGPTNPEGELFIERFANGTTGLFDRMKFVFKPDRVMEGTCTAHSFTAKPGYKTCVFKQYVVDALDYLNCLPNTLTFFS</sequence>
<reference evidence="1" key="1">
    <citation type="journal article" date="2019" name="bioRxiv">
        <title>The Genome of the Zebra Mussel, Dreissena polymorpha: A Resource for Invasive Species Research.</title>
        <authorList>
            <person name="McCartney M.A."/>
            <person name="Auch B."/>
            <person name="Kono T."/>
            <person name="Mallez S."/>
            <person name="Zhang Y."/>
            <person name="Obille A."/>
            <person name="Becker A."/>
            <person name="Abrahante J.E."/>
            <person name="Garbe J."/>
            <person name="Badalamenti J.P."/>
            <person name="Herman A."/>
            <person name="Mangelson H."/>
            <person name="Liachko I."/>
            <person name="Sullivan S."/>
            <person name="Sone E.D."/>
            <person name="Koren S."/>
            <person name="Silverstein K.A.T."/>
            <person name="Beckman K.B."/>
            <person name="Gohl D.M."/>
        </authorList>
    </citation>
    <scope>NUCLEOTIDE SEQUENCE</scope>
    <source>
        <strain evidence="1">Duluth1</strain>
        <tissue evidence="1">Whole animal</tissue>
    </source>
</reference>
<keyword evidence="2" id="KW-1185">Reference proteome</keyword>
<comment type="caution">
    <text evidence="1">The sequence shown here is derived from an EMBL/GenBank/DDBJ whole genome shotgun (WGS) entry which is preliminary data.</text>
</comment>
<organism evidence="1 2">
    <name type="scientific">Dreissena polymorpha</name>
    <name type="common">Zebra mussel</name>
    <name type="synonym">Mytilus polymorpha</name>
    <dbReference type="NCBI Taxonomy" id="45954"/>
    <lineage>
        <taxon>Eukaryota</taxon>
        <taxon>Metazoa</taxon>
        <taxon>Spiralia</taxon>
        <taxon>Lophotrochozoa</taxon>
        <taxon>Mollusca</taxon>
        <taxon>Bivalvia</taxon>
        <taxon>Autobranchia</taxon>
        <taxon>Heteroconchia</taxon>
        <taxon>Euheterodonta</taxon>
        <taxon>Imparidentia</taxon>
        <taxon>Neoheterodontei</taxon>
        <taxon>Myida</taxon>
        <taxon>Dreissenoidea</taxon>
        <taxon>Dreissenidae</taxon>
        <taxon>Dreissena</taxon>
    </lineage>
</organism>
<evidence type="ECO:0000313" key="1">
    <source>
        <dbReference type="EMBL" id="KAH3704698.1"/>
    </source>
</evidence>
<accession>A0A9D3YV26</accession>